<keyword evidence="2 9" id="KW-0813">Transport</keyword>
<feature type="compositionally biased region" description="Basic residues" evidence="10">
    <location>
        <begin position="398"/>
        <end position="408"/>
    </location>
</feature>
<dbReference type="PRINTS" id="PR01755">
    <property type="entry name" value="SECFTRNLCASE"/>
</dbReference>
<comment type="similarity">
    <text evidence="9">Belongs to the SecD/SecF family. SecF subfamily.</text>
</comment>
<evidence type="ECO:0000256" key="8">
    <source>
        <dbReference type="ARBA" id="ARBA00023136"/>
    </source>
</evidence>
<name>A0A542EL42_9ACTN</name>
<dbReference type="InterPro" id="IPR055344">
    <property type="entry name" value="SecD_SecF_C_bact"/>
</dbReference>
<comment type="function">
    <text evidence="9">Part of the Sec protein translocase complex. Interacts with the SecYEG preprotein conducting channel. SecDF uses the proton motive force (PMF) to complete protein translocation after the ATP-dependent function of SecA.</text>
</comment>
<dbReference type="GO" id="GO:0043952">
    <property type="term" value="P:protein transport by the Sec complex"/>
    <property type="evidence" value="ECO:0007669"/>
    <property type="project" value="UniProtKB-UniRule"/>
</dbReference>
<keyword evidence="13" id="KW-1185">Reference proteome</keyword>
<proteinExistence type="inferred from homology"/>
<sequence length="408" mass="42852">MSKLGQIGAKLHRGEVSYDFIGHRKFWFSLSAVLVIISLAGLFARGLALGIEFRGGVEYEAKVKVTSHTVDDFTNAVKATNAKGLGDPVVTTINNEKVRVQTKPLEQTDIGRVRDAIGKQAGIPADQVTSQQIGASWGKQIADKAIWALVVFLALVFIVIWLYFREAKASLAAIIALIHDVTITVGVYALVGFDVTPATVIGVLTILGYSLYDTVVVFDKVRENTRGITGSNRYTYSDATNLAVNQTVVRSINTTVTALLPVGAILVVGTVVLGTGPLKDLSLALFVGIAVGAYSSIFIAPSLLAVFKEREPAMQALNKRVAAKKAQAAKAATAPAEVATAGAPAGASTTAQTTTQTTARSAVQDSPRKADRATGSAGAAPAPSSRPMKAAAAGRPQPTRKPRSKRGK</sequence>
<gene>
    <name evidence="9" type="primary">secF</name>
    <name evidence="12" type="ORF">FB475_0111</name>
</gene>
<dbReference type="InterPro" id="IPR022646">
    <property type="entry name" value="SecD/SecF_CS"/>
</dbReference>
<keyword evidence="4 9" id="KW-0812">Transmembrane</keyword>
<dbReference type="NCBIfam" id="TIGR00966">
    <property type="entry name" value="transloc_SecF"/>
    <property type="match status" value="1"/>
</dbReference>
<dbReference type="PANTHER" id="PTHR30081">
    <property type="entry name" value="PROTEIN-EXPORT MEMBRANE PROTEIN SEC"/>
    <property type="match status" value="1"/>
</dbReference>
<dbReference type="Proteomes" id="UP000316298">
    <property type="component" value="Unassembled WGS sequence"/>
</dbReference>
<evidence type="ECO:0000256" key="1">
    <source>
        <dbReference type="ARBA" id="ARBA00004651"/>
    </source>
</evidence>
<organism evidence="12 13">
    <name type="scientific">Kribbella jejuensis</name>
    <dbReference type="NCBI Taxonomy" id="236068"/>
    <lineage>
        <taxon>Bacteria</taxon>
        <taxon>Bacillati</taxon>
        <taxon>Actinomycetota</taxon>
        <taxon>Actinomycetes</taxon>
        <taxon>Propionibacteriales</taxon>
        <taxon>Kribbellaceae</taxon>
        <taxon>Kribbella</taxon>
    </lineage>
</organism>
<dbReference type="GO" id="GO:0006605">
    <property type="term" value="P:protein targeting"/>
    <property type="evidence" value="ECO:0007669"/>
    <property type="project" value="UniProtKB-UniRule"/>
</dbReference>
<evidence type="ECO:0000256" key="5">
    <source>
        <dbReference type="ARBA" id="ARBA00022927"/>
    </source>
</evidence>
<dbReference type="GO" id="GO:0005886">
    <property type="term" value="C:plasma membrane"/>
    <property type="evidence" value="ECO:0007669"/>
    <property type="project" value="UniProtKB-SubCell"/>
</dbReference>
<accession>A0A542EL42</accession>
<dbReference type="EMBL" id="VFMM01000001">
    <property type="protein sequence ID" value="TQJ16025.1"/>
    <property type="molecule type" value="Genomic_DNA"/>
</dbReference>
<keyword evidence="7 9" id="KW-0811">Translocation</keyword>
<dbReference type="PANTHER" id="PTHR30081:SF8">
    <property type="entry name" value="PROTEIN TRANSLOCASE SUBUNIT SECF"/>
    <property type="match status" value="1"/>
</dbReference>
<evidence type="ECO:0000256" key="6">
    <source>
        <dbReference type="ARBA" id="ARBA00022989"/>
    </source>
</evidence>
<dbReference type="GO" id="GO:0065002">
    <property type="term" value="P:intracellular protein transmembrane transport"/>
    <property type="evidence" value="ECO:0007669"/>
    <property type="project" value="UniProtKB-UniRule"/>
</dbReference>
<evidence type="ECO:0000313" key="13">
    <source>
        <dbReference type="Proteomes" id="UP000316298"/>
    </source>
</evidence>
<evidence type="ECO:0000259" key="11">
    <source>
        <dbReference type="Pfam" id="PF02355"/>
    </source>
</evidence>
<comment type="subcellular location">
    <subcellularLocation>
        <location evidence="1 9">Cell membrane</location>
        <topology evidence="1 9">Multi-pass membrane protein</topology>
    </subcellularLocation>
</comment>
<comment type="subunit">
    <text evidence="9">Forms a complex with SecD. Part of the essential Sec protein translocation apparatus which comprises SecA, SecYEG and auxiliary proteins SecDF. Other proteins may also be involved.</text>
</comment>
<evidence type="ECO:0000256" key="7">
    <source>
        <dbReference type="ARBA" id="ARBA00023010"/>
    </source>
</evidence>
<keyword evidence="6 9" id="KW-1133">Transmembrane helix</keyword>
<dbReference type="InterPro" id="IPR048634">
    <property type="entry name" value="SecD_SecF_C"/>
</dbReference>
<feature type="domain" description="Protein export membrane protein SecD/SecF C-terminal" evidence="11">
    <location>
        <begin position="125"/>
        <end position="309"/>
    </location>
</feature>
<evidence type="ECO:0000256" key="2">
    <source>
        <dbReference type="ARBA" id="ARBA00022448"/>
    </source>
</evidence>
<evidence type="ECO:0000256" key="10">
    <source>
        <dbReference type="SAM" id="MobiDB-lite"/>
    </source>
</evidence>
<dbReference type="Pfam" id="PF07549">
    <property type="entry name" value="Sec_GG"/>
    <property type="match status" value="1"/>
</dbReference>
<dbReference type="AlphaFoldDB" id="A0A542EL42"/>
<dbReference type="RefSeq" id="WP_141851457.1">
    <property type="nucleotide sequence ID" value="NZ_BAAAKA010000008.1"/>
</dbReference>
<comment type="caution">
    <text evidence="12">The sequence shown here is derived from an EMBL/GenBank/DDBJ whole genome shotgun (WGS) entry which is preliminary data.</text>
</comment>
<feature type="transmembrane region" description="Helical" evidence="9">
    <location>
        <begin position="197"/>
        <end position="218"/>
    </location>
</feature>
<evidence type="ECO:0000256" key="4">
    <source>
        <dbReference type="ARBA" id="ARBA00022692"/>
    </source>
</evidence>
<feature type="transmembrane region" description="Helical" evidence="9">
    <location>
        <begin position="256"/>
        <end position="275"/>
    </location>
</feature>
<dbReference type="InterPro" id="IPR022813">
    <property type="entry name" value="SecD/SecF_arch_bac"/>
</dbReference>
<feature type="transmembrane region" description="Helical" evidence="9">
    <location>
        <begin position="171"/>
        <end position="191"/>
    </location>
</feature>
<evidence type="ECO:0000256" key="3">
    <source>
        <dbReference type="ARBA" id="ARBA00022475"/>
    </source>
</evidence>
<dbReference type="NCBIfam" id="TIGR00916">
    <property type="entry name" value="2A0604s01"/>
    <property type="match status" value="1"/>
</dbReference>
<feature type="transmembrane region" description="Helical" evidence="9">
    <location>
        <begin position="26"/>
        <end position="44"/>
    </location>
</feature>
<feature type="transmembrane region" description="Helical" evidence="9">
    <location>
        <begin position="145"/>
        <end position="164"/>
    </location>
</feature>
<feature type="compositionally biased region" description="Low complexity" evidence="10">
    <location>
        <begin position="373"/>
        <end position="387"/>
    </location>
</feature>
<feature type="region of interest" description="Disordered" evidence="10">
    <location>
        <begin position="338"/>
        <end position="408"/>
    </location>
</feature>
<keyword evidence="3 9" id="KW-1003">Cell membrane</keyword>
<evidence type="ECO:0000256" key="9">
    <source>
        <dbReference type="HAMAP-Rule" id="MF_01464"/>
    </source>
</evidence>
<dbReference type="GO" id="GO:0015450">
    <property type="term" value="F:protein-transporting ATPase activity"/>
    <property type="evidence" value="ECO:0007669"/>
    <property type="project" value="InterPro"/>
</dbReference>
<keyword evidence="8 9" id="KW-0472">Membrane</keyword>
<dbReference type="InterPro" id="IPR022645">
    <property type="entry name" value="SecD/SecF_bac"/>
</dbReference>
<evidence type="ECO:0000313" key="12">
    <source>
        <dbReference type="EMBL" id="TQJ16025.1"/>
    </source>
</evidence>
<dbReference type="Gene3D" id="1.20.1640.10">
    <property type="entry name" value="Multidrug efflux transporter AcrB transmembrane domain"/>
    <property type="match status" value="1"/>
</dbReference>
<dbReference type="OrthoDB" id="9774769at2"/>
<dbReference type="SUPFAM" id="SSF82866">
    <property type="entry name" value="Multidrug efflux transporter AcrB transmembrane domain"/>
    <property type="match status" value="1"/>
</dbReference>
<protein>
    <recommendedName>
        <fullName evidence="9">Protein-export membrane protein SecF</fullName>
    </recommendedName>
</protein>
<reference evidence="12 13" key="1">
    <citation type="submission" date="2019-06" db="EMBL/GenBank/DDBJ databases">
        <title>Sequencing the genomes of 1000 actinobacteria strains.</title>
        <authorList>
            <person name="Klenk H.-P."/>
        </authorList>
    </citation>
    <scope>NUCLEOTIDE SEQUENCE [LARGE SCALE GENOMIC DNA]</scope>
    <source>
        <strain evidence="12 13">DSM 17305</strain>
    </source>
</reference>
<dbReference type="Pfam" id="PF02355">
    <property type="entry name" value="SecD_SecF_C"/>
    <property type="match status" value="1"/>
</dbReference>
<keyword evidence="5 9" id="KW-0653">Protein transport</keyword>
<dbReference type="InterPro" id="IPR005665">
    <property type="entry name" value="SecF_bac"/>
</dbReference>
<dbReference type="HAMAP" id="MF_01464_B">
    <property type="entry name" value="SecF_B"/>
    <property type="match status" value="1"/>
</dbReference>
<feature type="transmembrane region" description="Helical" evidence="9">
    <location>
        <begin position="281"/>
        <end position="307"/>
    </location>
</feature>
<feature type="compositionally biased region" description="Low complexity" evidence="10">
    <location>
        <begin position="338"/>
        <end position="362"/>
    </location>
</feature>